<organism evidence="1 2">
    <name type="scientific">Kingella oralis ATCC 51147</name>
    <dbReference type="NCBI Taxonomy" id="629741"/>
    <lineage>
        <taxon>Bacteria</taxon>
        <taxon>Pseudomonadati</taxon>
        <taxon>Pseudomonadota</taxon>
        <taxon>Betaproteobacteria</taxon>
        <taxon>Neisseriales</taxon>
        <taxon>Neisseriaceae</taxon>
        <taxon>Kingella</taxon>
    </lineage>
</organism>
<comment type="caution">
    <text evidence="1">The sequence shown here is derived from an EMBL/GenBank/DDBJ whole genome shotgun (WGS) entry which is preliminary data.</text>
</comment>
<dbReference type="EMBL" id="ACJW02000007">
    <property type="protein sequence ID" value="EEP66890.1"/>
    <property type="molecule type" value="Genomic_DNA"/>
</dbReference>
<protein>
    <submittedName>
        <fullName evidence="1">Uncharacterized protein</fullName>
    </submittedName>
</protein>
<evidence type="ECO:0000313" key="2">
    <source>
        <dbReference type="Proteomes" id="UP000003009"/>
    </source>
</evidence>
<dbReference type="HOGENOM" id="CLU_1967600_0_0_4"/>
<evidence type="ECO:0000313" key="1">
    <source>
        <dbReference type="EMBL" id="EEP66890.1"/>
    </source>
</evidence>
<sequence>MRHFLIFLPCCPQIFSIAIHADNMRKMVGKRFQRSAPTAAQIQQRVARRAAGNTLQGFCKLGRGFKGIAPVRANGVPNILSVVFQSKAISCASPIPVLRLVGHDVLAIVALFTLFQAASSCQTTKAA</sequence>
<dbReference type="AlphaFoldDB" id="C4GMD2"/>
<gene>
    <name evidence="1" type="ORF">GCWU000324_02865</name>
</gene>
<accession>C4GMD2</accession>
<proteinExistence type="predicted"/>
<name>C4GMD2_9NEIS</name>
<keyword evidence="2" id="KW-1185">Reference proteome</keyword>
<dbReference type="Proteomes" id="UP000003009">
    <property type="component" value="Unassembled WGS sequence"/>
</dbReference>
<reference evidence="1" key="1">
    <citation type="submission" date="2009-04" db="EMBL/GenBank/DDBJ databases">
        <authorList>
            <person name="Weinstock G."/>
            <person name="Sodergren E."/>
            <person name="Clifton S."/>
            <person name="Fulton L."/>
            <person name="Fulton B."/>
            <person name="Courtney L."/>
            <person name="Fronick C."/>
            <person name="Harrison M."/>
            <person name="Strong C."/>
            <person name="Farmer C."/>
            <person name="Delahaunty K."/>
            <person name="Markovic C."/>
            <person name="Hall O."/>
            <person name="Minx P."/>
            <person name="Tomlinson C."/>
            <person name="Mitreva M."/>
            <person name="Nelson J."/>
            <person name="Hou S."/>
            <person name="Wollam A."/>
            <person name="Pepin K.H."/>
            <person name="Johnson M."/>
            <person name="Bhonagiri V."/>
            <person name="Nash W.E."/>
            <person name="Warren W."/>
            <person name="Chinwalla A."/>
            <person name="Mardis E.R."/>
            <person name="Wilson R.K."/>
        </authorList>
    </citation>
    <scope>NUCLEOTIDE SEQUENCE [LARGE SCALE GENOMIC DNA]</scope>
    <source>
        <strain evidence="1">ATCC 51147</strain>
    </source>
</reference>